<feature type="domain" description="BFD-like [2Fe-2S]-binding" evidence="4">
    <location>
        <begin position="426"/>
        <end position="469"/>
    </location>
</feature>
<dbReference type="InterPro" id="IPR016156">
    <property type="entry name" value="FAD/NAD-linked_Rdtase_dimer_sf"/>
</dbReference>
<keyword evidence="3" id="KW-0274">FAD</keyword>
<sequence length="499" mass="51865">MTPRRVVVVGYGMAGARLADEVRRRDPDGARVALTVVGAEPHAAYNRVLLSSMVAGSLTADAVRLHGPGWADRNRVDLSLGVTVVGIDRETRKALLSDRSTVDYDVLVLATGAEAWLPPIEGLTDGNGDLARGVVAFRSLDDCRQILALARPGAPAAILGGGLLGLETARGLAGRGCRVTVVHPAGHLMERQLDPGAGRVLAASLAAHGIEFRLGVLATGYRAGDGLVLDDGSRVPADLVVVSAGVRADTGLATVAGLRVDHGILVDDSLRTNDPRIHAIGDCAQHTGTTAGLVQPAWEQAAVLADLLTGADLGSRYLGTPAVTKLKIRDIELAALGEVHAELDSPGAEVLRLEDPTRGHYAKLVLRDDRVVGAILLGAPDAAATITQLYDRGIPAPTDRLALLLGRAMPSGTPSSTPAELPASAVVCRCNTVSKRQLVDAWQTGAQSVPELVSDTRATTGCGSCHEVVCDLAEWLADQDTATEPIASKPAAFSTTPRS</sequence>
<evidence type="ECO:0000259" key="4">
    <source>
        <dbReference type="Pfam" id="PF04324"/>
    </source>
</evidence>
<dbReference type="GO" id="GO:0016491">
    <property type="term" value="F:oxidoreductase activity"/>
    <property type="evidence" value="ECO:0007669"/>
    <property type="project" value="InterPro"/>
</dbReference>
<dbReference type="AlphaFoldDB" id="A0A5B2XSY2"/>
<evidence type="ECO:0000259" key="6">
    <source>
        <dbReference type="Pfam" id="PF18267"/>
    </source>
</evidence>
<evidence type="ECO:0000256" key="2">
    <source>
        <dbReference type="ARBA" id="ARBA00022630"/>
    </source>
</evidence>
<reference evidence="7 8" key="1">
    <citation type="submission" date="2019-09" db="EMBL/GenBank/DDBJ databases">
        <title>Goodfellowia gen. nov., a new genus of the Pseudonocardineae related to Actinoalloteichus, containing Goodfellowia coeruleoviolacea gen. nov., comb. nov. gen. nov., comb. nov.</title>
        <authorList>
            <person name="Labeda D."/>
        </authorList>
    </citation>
    <scope>NUCLEOTIDE SEQUENCE [LARGE SCALE GENOMIC DNA]</scope>
    <source>
        <strain evidence="7 8">AN110305</strain>
    </source>
</reference>
<accession>A0A5B2XSY2</accession>
<dbReference type="Pfam" id="PF04324">
    <property type="entry name" value="Fer2_BFD"/>
    <property type="match status" value="1"/>
</dbReference>
<dbReference type="Proteomes" id="UP000323454">
    <property type="component" value="Unassembled WGS sequence"/>
</dbReference>
<comment type="cofactor">
    <cofactor evidence="1">
        <name>FAD</name>
        <dbReference type="ChEBI" id="CHEBI:57692"/>
    </cofactor>
</comment>
<keyword evidence="2" id="KW-0285">Flavoprotein</keyword>
<evidence type="ECO:0000313" key="8">
    <source>
        <dbReference type="Proteomes" id="UP000323454"/>
    </source>
</evidence>
<dbReference type="InterPro" id="IPR041575">
    <property type="entry name" value="Rubredoxin_C"/>
</dbReference>
<dbReference type="PANTHER" id="PTHR43429:SF3">
    <property type="entry name" value="NITRITE REDUCTASE [NAD(P)H]"/>
    <property type="match status" value="1"/>
</dbReference>
<name>A0A5B2XSY2_9PSEU</name>
<dbReference type="PANTHER" id="PTHR43429">
    <property type="entry name" value="PYRIDINE NUCLEOTIDE-DISULFIDE OXIDOREDUCTASE DOMAIN-CONTAINING"/>
    <property type="match status" value="1"/>
</dbReference>
<comment type="caution">
    <text evidence="7">The sequence shown here is derived from an EMBL/GenBank/DDBJ whole genome shotgun (WGS) entry which is preliminary data.</text>
</comment>
<dbReference type="PRINTS" id="PR00411">
    <property type="entry name" value="PNDRDTASEI"/>
</dbReference>
<organism evidence="7 8">
    <name type="scientific">Solihabitans fulvus</name>
    <dbReference type="NCBI Taxonomy" id="1892852"/>
    <lineage>
        <taxon>Bacteria</taxon>
        <taxon>Bacillati</taxon>
        <taxon>Actinomycetota</taxon>
        <taxon>Actinomycetes</taxon>
        <taxon>Pseudonocardiales</taxon>
        <taxon>Pseudonocardiaceae</taxon>
        <taxon>Solihabitans</taxon>
    </lineage>
</organism>
<dbReference type="Gene3D" id="3.30.390.30">
    <property type="match status" value="1"/>
</dbReference>
<dbReference type="InterPro" id="IPR036188">
    <property type="entry name" value="FAD/NAD-bd_sf"/>
</dbReference>
<evidence type="ECO:0000313" key="7">
    <source>
        <dbReference type="EMBL" id="KAA2266014.1"/>
    </source>
</evidence>
<protein>
    <submittedName>
        <fullName evidence="7">NAD(P)/FAD-dependent oxidoreductase</fullName>
    </submittedName>
</protein>
<dbReference type="Gene3D" id="1.10.10.1100">
    <property type="entry name" value="BFD-like [2Fe-2S]-binding domain"/>
    <property type="match status" value="1"/>
</dbReference>
<dbReference type="Pfam" id="PF07992">
    <property type="entry name" value="Pyr_redox_2"/>
    <property type="match status" value="1"/>
</dbReference>
<evidence type="ECO:0000256" key="3">
    <source>
        <dbReference type="ARBA" id="ARBA00022827"/>
    </source>
</evidence>
<dbReference type="InterPro" id="IPR050260">
    <property type="entry name" value="FAD-bd_OxRdtase"/>
</dbReference>
<dbReference type="SUPFAM" id="SSF51905">
    <property type="entry name" value="FAD/NAD(P)-binding domain"/>
    <property type="match status" value="2"/>
</dbReference>
<dbReference type="Pfam" id="PF18267">
    <property type="entry name" value="Rubredoxin_C"/>
    <property type="match status" value="1"/>
</dbReference>
<keyword evidence="8" id="KW-1185">Reference proteome</keyword>
<dbReference type="OrthoDB" id="9768666at2"/>
<dbReference type="InterPro" id="IPR007419">
    <property type="entry name" value="BFD-like_2Fe2S-bd_dom"/>
</dbReference>
<dbReference type="RefSeq" id="WP_149847751.1">
    <property type="nucleotide sequence ID" value="NZ_VUOB01000003.1"/>
</dbReference>
<dbReference type="InterPro" id="IPR041854">
    <property type="entry name" value="BFD-like_2Fe2S-bd_dom_sf"/>
</dbReference>
<dbReference type="InterPro" id="IPR023753">
    <property type="entry name" value="FAD/NAD-binding_dom"/>
</dbReference>
<feature type="domain" description="FAD/NAD(P)-binding" evidence="5">
    <location>
        <begin position="5"/>
        <end position="301"/>
    </location>
</feature>
<evidence type="ECO:0000259" key="5">
    <source>
        <dbReference type="Pfam" id="PF07992"/>
    </source>
</evidence>
<feature type="domain" description="NADH-rubredoxin oxidoreductase C-terminal" evidence="6">
    <location>
        <begin position="323"/>
        <end position="389"/>
    </location>
</feature>
<dbReference type="PRINTS" id="PR00368">
    <property type="entry name" value="FADPNR"/>
</dbReference>
<dbReference type="EMBL" id="VUOB01000003">
    <property type="protein sequence ID" value="KAA2266014.1"/>
    <property type="molecule type" value="Genomic_DNA"/>
</dbReference>
<dbReference type="Gene3D" id="3.50.50.60">
    <property type="entry name" value="FAD/NAD(P)-binding domain"/>
    <property type="match status" value="2"/>
</dbReference>
<proteinExistence type="predicted"/>
<gene>
    <name evidence="7" type="ORF">F0L68_02490</name>
</gene>
<reference evidence="7 8" key="2">
    <citation type="submission" date="2019-09" db="EMBL/GenBank/DDBJ databases">
        <authorList>
            <person name="Jin C."/>
        </authorList>
    </citation>
    <scope>NUCLEOTIDE SEQUENCE [LARGE SCALE GENOMIC DNA]</scope>
    <source>
        <strain evidence="7 8">AN110305</strain>
    </source>
</reference>
<evidence type="ECO:0000256" key="1">
    <source>
        <dbReference type="ARBA" id="ARBA00001974"/>
    </source>
</evidence>